<feature type="transmembrane region" description="Helical" evidence="2">
    <location>
        <begin position="597"/>
        <end position="618"/>
    </location>
</feature>
<feature type="transmembrane region" description="Helical" evidence="2">
    <location>
        <begin position="521"/>
        <end position="543"/>
    </location>
</feature>
<keyword evidence="2" id="KW-0472">Membrane</keyword>
<comment type="caution">
    <text evidence="5">The sequence shown here is derived from an EMBL/GenBank/DDBJ whole genome shotgun (WGS) entry which is preliminary data.</text>
</comment>
<feature type="transmembrane region" description="Helical" evidence="2">
    <location>
        <begin position="630"/>
        <end position="651"/>
    </location>
</feature>
<name>A0A7W4UDP3_9CELL</name>
<evidence type="ECO:0000259" key="4">
    <source>
        <dbReference type="Pfam" id="PF00144"/>
    </source>
</evidence>
<dbReference type="Pfam" id="PF00144">
    <property type="entry name" value="Beta-lactamase"/>
    <property type="match status" value="1"/>
</dbReference>
<feature type="transmembrane region" description="Helical" evidence="2">
    <location>
        <begin position="563"/>
        <end position="585"/>
    </location>
</feature>
<feature type="region of interest" description="Disordered" evidence="1">
    <location>
        <begin position="23"/>
        <end position="52"/>
    </location>
</feature>
<evidence type="ECO:0000256" key="2">
    <source>
        <dbReference type="SAM" id="Phobius"/>
    </source>
</evidence>
<dbReference type="InterPro" id="IPR012338">
    <property type="entry name" value="Beta-lactam/transpept-like"/>
</dbReference>
<sequence length="661" mass="67559">MRPRPVTLVLAAAALVLGPAAPTPAAPTAAGPTAAAPTATPTTSAGTDAGCSPVTPDAAGAAFADVPDLLERDGVPGAVLTVVADGAVAHAVGYGVADLATGTPFDPDRSLVRIASVTKLLTATAVLQQVEAGRLDLDADVNRYLTAFRVPPTYARPVTVRDLLDHTAGFEERGVGIGARAAADVPPLAQTLARDMPARIYPPGEVAAYSNYGAALAGHLVEQVSGEPYAQYLQRHVLDPLGMTRTTAVEPVPAALAPDLARSYDSDAEPPAPEPFTFDRLVPDGSVSATATDMARFALAHLGSGPRVLDPATTARMHTRSFTADPRLPGSAHGFQERALHGRRALVHDGSWEGFQSALVLVPECGVGMFVSANATAGAMTLGEVVDRFAGLVAPAPRGEPDGLEPVVAPGPGTEDGATADARGADLADRPREGFYTRTRHNESTVERLLVLLDQTRLRPGSDGALQFAGATWAPQGEGLYRSADGGALVGLDGAGGRHYVATDGPDWVLLAAADSAPVNLAVVAGSVLASVTAVVVAGGGAWRRLRRRRPAEVSRRWRAARALTCGASLGGTAVLVVLGVVVAGDTSDFLHGVPTGFRVLLGGGVAVLAAALAGAALTVTAWRGSGAGLAARVHQVALLGGLGALAWFLARWNLIGWQLG</sequence>
<evidence type="ECO:0000256" key="1">
    <source>
        <dbReference type="SAM" id="MobiDB-lite"/>
    </source>
</evidence>
<dbReference type="SUPFAM" id="SSF56601">
    <property type="entry name" value="beta-lactamase/transpeptidase-like"/>
    <property type="match status" value="1"/>
</dbReference>
<organism evidence="5 6">
    <name type="scientific">Cellulomonas cellasea</name>
    <dbReference type="NCBI Taxonomy" id="43670"/>
    <lineage>
        <taxon>Bacteria</taxon>
        <taxon>Bacillati</taxon>
        <taxon>Actinomycetota</taxon>
        <taxon>Actinomycetes</taxon>
        <taxon>Micrococcales</taxon>
        <taxon>Cellulomonadaceae</taxon>
        <taxon>Cellulomonas</taxon>
    </lineage>
</organism>
<dbReference type="InterPro" id="IPR050491">
    <property type="entry name" value="AmpC-like"/>
</dbReference>
<gene>
    <name evidence="5" type="ORF">FHR80_001036</name>
</gene>
<dbReference type="Proteomes" id="UP000518206">
    <property type="component" value="Unassembled WGS sequence"/>
</dbReference>
<keyword evidence="2" id="KW-0812">Transmembrane</keyword>
<keyword evidence="2" id="KW-1133">Transmembrane helix</keyword>
<dbReference type="Gene3D" id="3.40.710.10">
    <property type="entry name" value="DD-peptidase/beta-lactamase superfamily"/>
    <property type="match status" value="1"/>
</dbReference>
<feature type="domain" description="Beta-lactamase-related" evidence="4">
    <location>
        <begin position="68"/>
        <end position="378"/>
    </location>
</feature>
<accession>A0A7W4UDP3</accession>
<evidence type="ECO:0000313" key="5">
    <source>
        <dbReference type="EMBL" id="MBB2922142.1"/>
    </source>
</evidence>
<reference evidence="5 6" key="2">
    <citation type="submission" date="2020-08" db="EMBL/GenBank/DDBJ databases">
        <authorList>
            <person name="Partida-Martinez L."/>
            <person name="Huntemann M."/>
            <person name="Clum A."/>
            <person name="Wang J."/>
            <person name="Palaniappan K."/>
            <person name="Ritter S."/>
            <person name="Chen I.-M."/>
            <person name="Stamatis D."/>
            <person name="Reddy T."/>
            <person name="O'Malley R."/>
            <person name="Daum C."/>
            <person name="Shapiro N."/>
            <person name="Ivanova N."/>
            <person name="Kyrpides N."/>
            <person name="Woyke T."/>
        </authorList>
    </citation>
    <scope>NUCLEOTIDE SEQUENCE [LARGE SCALE GENOMIC DNA]</scope>
    <source>
        <strain evidence="5 6">RAS26</strain>
    </source>
</reference>
<dbReference type="PANTHER" id="PTHR46825:SF9">
    <property type="entry name" value="BETA-LACTAMASE-RELATED DOMAIN-CONTAINING PROTEIN"/>
    <property type="match status" value="1"/>
</dbReference>
<dbReference type="PANTHER" id="PTHR46825">
    <property type="entry name" value="D-ALANYL-D-ALANINE-CARBOXYPEPTIDASE/ENDOPEPTIDASE AMPH"/>
    <property type="match status" value="1"/>
</dbReference>
<dbReference type="RefSeq" id="WP_183295033.1">
    <property type="nucleotide sequence ID" value="NZ_JACHVX010000001.1"/>
</dbReference>
<protein>
    <submittedName>
        <fullName evidence="5">CubicO group peptidase (Beta-lactamase class C family)</fullName>
    </submittedName>
</protein>
<feature type="signal peptide" evidence="3">
    <location>
        <begin position="1"/>
        <end position="25"/>
    </location>
</feature>
<feature type="chain" id="PRO_5030651988" evidence="3">
    <location>
        <begin position="26"/>
        <end position="661"/>
    </location>
</feature>
<evidence type="ECO:0000256" key="3">
    <source>
        <dbReference type="SAM" id="SignalP"/>
    </source>
</evidence>
<proteinExistence type="predicted"/>
<dbReference type="AlphaFoldDB" id="A0A7W4UDP3"/>
<dbReference type="InterPro" id="IPR001466">
    <property type="entry name" value="Beta-lactam-related"/>
</dbReference>
<feature type="compositionally biased region" description="Low complexity" evidence="1">
    <location>
        <begin position="26"/>
        <end position="47"/>
    </location>
</feature>
<reference evidence="5 6" key="1">
    <citation type="submission" date="2020-08" db="EMBL/GenBank/DDBJ databases">
        <title>The Agave Microbiome: Exploring the role of microbial communities in plant adaptations to desert environments.</title>
        <authorList>
            <person name="Partida-Martinez L.P."/>
        </authorList>
    </citation>
    <scope>NUCLEOTIDE SEQUENCE [LARGE SCALE GENOMIC DNA]</scope>
    <source>
        <strain evidence="5 6">RAS26</strain>
    </source>
</reference>
<evidence type="ECO:0000313" key="6">
    <source>
        <dbReference type="Proteomes" id="UP000518206"/>
    </source>
</evidence>
<keyword evidence="3" id="KW-0732">Signal</keyword>
<dbReference type="EMBL" id="JACHVX010000001">
    <property type="protein sequence ID" value="MBB2922142.1"/>
    <property type="molecule type" value="Genomic_DNA"/>
</dbReference>